<evidence type="ECO:0000313" key="2">
    <source>
        <dbReference type="Proteomes" id="UP001066276"/>
    </source>
</evidence>
<sequence>MSCEEQQCDEEGRAAVRCRVRSSSAMSCEEQQCDEEGGAAVRCRVRSSSAMSCSYFHLRILIRGELVVTDFPVLRSVQRHLQVKSPEPTTAAGYSISPANKINLFGQFAMNRFMKLHKSQVSKSFTPAPEALINKIPKNSEQHQSLLLRNIKRLRLQQITAGNS</sequence>
<proteinExistence type="predicted"/>
<organism evidence="1 2">
    <name type="scientific">Pleurodeles waltl</name>
    <name type="common">Iberian ribbed newt</name>
    <dbReference type="NCBI Taxonomy" id="8319"/>
    <lineage>
        <taxon>Eukaryota</taxon>
        <taxon>Metazoa</taxon>
        <taxon>Chordata</taxon>
        <taxon>Craniata</taxon>
        <taxon>Vertebrata</taxon>
        <taxon>Euteleostomi</taxon>
        <taxon>Amphibia</taxon>
        <taxon>Batrachia</taxon>
        <taxon>Caudata</taxon>
        <taxon>Salamandroidea</taxon>
        <taxon>Salamandridae</taxon>
        <taxon>Pleurodelinae</taxon>
        <taxon>Pleurodeles</taxon>
    </lineage>
</organism>
<accession>A0AAV7MZW6</accession>
<protein>
    <submittedName>
        <fullName evidence="1">Uncharacterized protein</fullName>
    </submittedName>
</protein>
<evidence type="ECO:0000313" key="1">
    <source>
        <dbReference type="EMBL" id="KAJ1109313.1"/>
    </source>
</evidence>
<gene>
    <name evidence="1" type="ORF">NDU88_006675</name>
</gene>
<keyword evidence="2" id="KW-1185">Reference proteome</keyword>
<reference evidence="1" key="1">
    <citation type="journal article" date="2022" name="bioRxiv">
        <title>Sequencing and chromosome-scale assembly of the giantPleurodeles waltlgenome.</title>
        <authorList>
            <person name="Brown T."/>
            <person name="Elewa A."/>
            <person name="Iarovenko S."/>
            <person name="Subramanian E."/>
            <person name="Araus A.J."/>
            <person name="Petzold A."/>
            <person name="Susuki M."/>
            <person name="Suzuki K.-i.T."/>
            <person name="Hayashi T."/>
            <person name="Toyoda A."/>
            <person name="Oliveira C."/>
            <person name="Osipova E."/>
            <person name="Leigh N.D."/>
            <person name="Simon A."/>
            <person name="Yun M.H."/>
        </authorList>
    </citation>
    <scope>NUCLEOTIDE SEQUENCE</scope>
    <source>
        <strain evidence="1">20211129_DDA</strain>
        <tissue evidence="1">Liver</tissue>
    </source>
</reference>
<dbReference type="AlphaFoldDB" id="A0AAV7MZW6"/>
<name>A0AAV7MZW6_PLEWA</name>
<dbReference type="Proteomes" id="UP001066276">
    <property type="component" value="Chromosome 9"/>
</dbReference>
<comment type="caution">
    <text evidence="1">The sequence shown here is derived from an EMBL/GenBank/DDBJ whole genome shotgun (WGS) entry which is preliminary data.</text>
</comment>
<dbReference type="EMBL" id="JANPWB010000013">
    <property type="protein sequence ID" value="KAJ1109313.1"/>
    <property type="molecule type" value="Genomic_DNA"/>
</dbReference>